<gene>
    <name evidence="2" type="ORF">MTR67_017692</name>
</gene>
<dbReference type="AlphaFoldDB" id="A0AAF0TKZ2"/>
<proteinExistence type="predicted"/>
<feature type="region of interest" description="Disordered" evidence="1">
    <location>
        <begin position="132"/>
        <end position="152"/>
    </location>
</feature>
<organism evidence="2 3">
    <name type="scientific">Solanum verrucosum</name>
    <dbReference type="NCBI Taxonomy" id="315347"/>
    <lineage>
        <taxon>Eukaryota</taxon>
        <taxon>Viridiplantae</taxon>
        <taxon>Streptophyta</taxon>
        <taxon>Embryophyta</taxon>
        <taxon>Tracheophyta</taxon>
        <taxon>Spermatophyta</taxon>
        <taxon>Magnoliopsida</taxon>
        <taxon>eudicotyledons</taxon>
        <taxon>Gunneridae</taxon>
        <taxon>Pentapetalae</taxon>
        <taxon>asterids</taxon>
        <taxon>lamiids</taxon>
        <taxon>Solanales</taxon>
        <taxon>Solanaceae</taxon>
        <taxon>Solanoideae</taxon>
        <taxon>Solaneae</taxon>
        <taxon>Solanum</taxon>
    </lineage>
</organism>
<sequence>MNDPYWIQVPLMHHPSLAPAQIVVQAPPVQCPPPRYPEVWNTLKFHKFEVFTKPRGTYIPTWVREFYSAYGELVPKGKKKASSFKLVDFVVVPGELCQQARVPSNEKVDVEVTPTSSTDIRCIEVEYSRDEADRRRVAPRRQPLFSHVAPPPRPSIADESFLSPLPVALSPLSLPSFPPFSFRREITPAPTSGSNRQQPAAGEEGGAASKAARLMLLLFPSRFQRSSNSSRRRHQIQPAARRDTARTSNNNCSGQQPGGTNSNINNSGERQKLR</sequence>
<evidence type="ECO:0000313" key="3">
    <source>
        <dbReference type="Proteomes" id="UP001234989"/>
    </source>
</evidence>
<protein>
    <submittedName>
        <fullName evidence="2">Uncharacterized protein</fullName>
    </submittedName>
</protein>
<reference evidence="2" key="1">
    <citation type="submission" date="2023-08" db="EMBL/GenBank/DDBJ databases">
        <title>A de novo genome assembly of Solanum verrucosum Schlechtendal, a Mexican diploid species geographically isolated from the other diploid A-genome species in potato relatives.</title>
        <authorList>
            <person name="Hosaka K."/>
        </authorList>
    </citation>
    <scope>NUCLEOTIDE SEQUENCE</scope>
    <source>
        <tissue evidence="2">Young leaves</tissue>
    </source>
</reference>
<evidence type="ECO:0000313" key="2">
    <source>
        <dbReference type="EMBL" id="WMV24307.1"/>
    </source>
</evidence>
<accession>A0AAF0TKZ2</accession>
<name>A0AAF0TKZ2_SOLVR</name>
<evidence type="ECO:0000256" key="1">
    <source>
        <dbReference type="SAM" id="MobiDB-lite"/>
    </source>
</evidence>
<dbReference type="PANTHER" id="PTHR33180">
    <property type="entry name" value="PHOTOSYSTEM II CP43 REACTION CENTER PROTEIN"/>
    <property type="match status" value="1"/>
</dbReference>
<dbReference type="Proteomes" id="UP001234989">
    <property type="component" value="Chromosome 4"/>
</dbReference>
<feature type="region of interest" description="Disordered" evidence="1">
    <location>
        <begin position="183"/>
        <end position="208"/>
    </location>
</feature>
<feature type="compositionally biased region" description="Polar residues" evidence="1">
    <location>
        <begin position="189"/>
        <end position="198"/>
    </location>
</feature>
<keyword evidence="3" id="KW-1185">Reference proteome</keyword>
<feature type="region of interest" description="Disordered" evidence="1">
    <location>
        <begin position="223"/>
        <end position="274"/>
    </location>
</feature>
<feature type="compositionally biased region" description="Polar residues" evidence="1">
    <location>
        <begin position="246"/>
        <end position="268"/>
    </location>
</feature>
<dbReference type="PANTHER" id="PTHR33180:SF31">
    <property type="entry name" value="POLYPROTEIN PROTEIN"/>
    <property type="match status" value="1"/>
</dbReference>
<dbReference type="EMBL" id="CP133615">
    <property type="protein sequence ID" value="WMV24307.1"/>
    <property type="molecule type" value="Genomic_DNA"/>
</dbReference>